<dbReference type="EMBL" id="JAMYWD010000012">
    <property type="protein sequence ID" value="KAJ4951174.1"/>
    <property type="molecule type" value="Genomic_DNA"/>
</dbReference>
<keyword evidence="4" id="KW-1185">Reference proteome</keyword>
<feature type="transmembrane region" description="Helical" evidence="2">
    <location>
        <begin position="93"/>
        <end position="114"/>
    </location>
</feature>
<reference evidence="3" key="1">
    <citation type="journal article" date="2023" name="Plant J.">
        <title>The genome of the king protea, Protea cynaroides.</title>
        <authorList>
            <person name="Chang J."/>
            <person name="Duong T.A."/>
            <person name="Schoeman C."/>
            <person name="Ma X."/>
            <person name="Roodt D."/>
            <person name="Barker N."/>
            <person name="Li Z."/>
            <person name="Van de Peer Y."/>
            <person name="Mizrachi E."/>
        </authorList>
    </citation>
    <scope>NUCLEOTIDE SEQUENCE</scope>
    <source>
        <tissue evidence="3">Young leaves</tissue>
    </source>
</reference>
<accession>A0A9Q0GSY7</accession>
<keyword evidence="2" id="KW-1133">Transmembrane helix</keyword>
<protein>
    <submittedName>
        <fullName evidence="3">Uncharacterized protein</fullName>
    </submittedName>
</protein>
<gene>
    <name evidence="3" type="ORF">NE237_028006</name>
</gene>
<dbReference type="Proteomes" id="UP001141806">
    <property type="component" value="Unassembled WGS sequence"/>
</dbReference>
<feature type="compositionally biased region" description="Gly residues" evidence="1">
    <location>
        <begin position="59"/>
        <end position="71"/>
    </location>
</feature>
<dbReference type="AlphaFoldDB" id="A0A9Q0GSY7"/>
<evidence type="ECO:0000256" key="1">
    <source>
        <dbReference type="SAM" id="MobiDB-lite"/>
    </source>
</evidence>
<feature type="region of interest" description="Disordered" evidence="1">
    <location>
        <begin position="28"/>
        <end position="73"/>
    </location>
</feature>
<proteinExistence type="predicted"/>
<name>A0A9Q0GSY7_9MAGN</name>
<comment type="caution">
    <text evidence="3">The sequence shown here is derived from an EMBL/GenBank/DDBJ whole genome shotgun (WGS) entry which is preliminary data.</text>
</comment>
<keyword evidence="2" id="KW-0812">Transmembrane</keyword>
<organism evidence="3 4">
    <name type="scientific">Protea cynaroides</name>
    <dbReference type="NCBI Taxonomy" id="273540"/>
    <lineage>
        <taxon>Eukaryota</taxon>
        <taxon>Viridiplantae</taxon>
        <taxon>Streptophyta</taxon>
        <taxon>Embryophyta</taxon>
        <taxon>Tracheophyta</taxon>
        <taxon>Spermatophyta</taxon>
        <taxon>Magnoliopsida</taxon>
        <taxon>Proteales</taxon>
        <taxon>Proteaceae</taxon>
        <taxon>Protea</taxon>
    </lineage>
</organism>
<evidence type="ECO:0000313" key="4">
    <source>
        <dbReference type="Proteomes" id="UP001141806"/>
    </source>
</evidence>
<evidence type="ECO:0000256" key="2">
    <source>
        <dbReference type="SAM" id="Phobius"/>
    </source>
</evidence>
<evidence type="ECO:0000313" key="3">
    <source>
        <dbReference type="EMBL" id="KAJ4951174.1"/>
    </source>
</evidence>
<sequence length="133" mass="14498">MLKDVAEDIPVAEYSDIRVHQRNDLDIARSGCRGPKTGMAGGGGDNNGNHSGGNNPNGTNGGGKNDGGAGGQVMNMMNLKNPRARFDDFDDEVLLVLLVGQLKSAKVILVFLFYKREYRSFTITKKVFLTFKF</sequence>
<feature type="compositionally biased region" description="Low complexity" evidence="1">
    <location>
        <begin position="47"/>
        <end position="58"/>
    </location>
</feature>
<keyword evidence="2" id="KW-0472">Membrane</keyword>